<evidence type="ECO:0000313" key="11">
    <source>
        <dbReference type="EMBL" id="TBW40895.1"/>
    </source>
</evidence>
<evidence type="ECO:0000256" key="8">
    <source>
        <dbReference type="HAMAP-Rule" id="MF_00022"/>
    </source>
</evidence>
<evidence type="ECO:0000256" key="5">
    <source>
        <dbReference type="ARBA" id="ARBA00022840"/>
    </source>
</evidence>
<dbReference type="PANTHER" id="PTHR43311">
    <property type="entry name" value="GLUTAMATE--TRNA LIGASE"/>
    <property type="match status" value="1"/>
</dbReference>
<sequence length="444" mass="48307">MSAPVVRFAPSPTGRIHIGNARTALLNYLFAKSRGGTFILRYDDTDTERSRPEFSAAIAEDLAWLGLVPDRVEHQSARLPRYEAAADALRAAGRLYPAFETADELERRRRRQMARGLPPVYDRAALALGPDEIAAFEVEGRRPHWRFRLDGRRVEWLDGVRGAQTIDTASLSDPVLVREDGTFLYTLTSVVDDVEMGVTDIVRGEDHVTNTAVQIEIFEALGGAVPRFAHHNLIASTTGEALSKRLGSLSIGSLREAGYEPMTVAAIAVLTGSSEEIRAYPDLAALAPHADLAAVSRSTARFDPHELDAINAHLLHGLSHSDAAPRLAALDADLGPAFWEAVRDNLGRLGDAVAWAAVVRGPIEAANDPEDRPFLAAAAALLPPEPWEDTTWGSWTAAIKAATGRKGRALFHPLRLALTGRDEGPEMKRLLPLIGRRNTSDRLS</sequence>
<dbReference type="InterPro" id="IPR020058">
    <property type="entry name" value="Glu/Gln-tRNA-synth_Ib_cat-dom"/>
</dbReference>
<dbReference type="SUPFAM" id="SSF52374">
    <property type="entry name" value="Nucleotidylyl transferase"/>
    <property type="match status" value="1"/>
</dbReference>
<dbReference type="InterPro" id="IPR004527">
    <property type="entry name" value="Glu-tRNA-ligase_bac/mito"/>
</dbReference>
<reference evidence="11 12" key="1">
    <citation type="submission" date="2019-02" db="EMBL/GenBank/DDBJ databases">
        <title>Siculibacillus lacustris gen. nov., sp. nov., a new rosette-forming bacterium isolated from a freshwater crater lake (Lake St. Ana, Romania).</title>
        <authorList>
            <person name="Felfoldi T."/>
            <person name="Marton Z."/>
            <person name="Szabo A."/>
            <person name="Mentes A."/>
            <person name="Boka K."/>
            <person name="Marialigeti K."/>
            <person name="Mathe I."/>
            <person name="Koncz M."/>
            <person name="Schumann P."/>
            <person name="Toth E."/>
        </authorList>
    </citation>
    <scope>NUCLEOTIDE SEQUENCE [LARGE SCALE GENOMIC DNA]</scope>
    <source>
        <strain evidence="11 12">SA-279</strain>
    </source>
</reference>
<dbReference type="GO" id="GO:0005737">
    <property type="term" value="C:cytoplasm"/>
    <property type="evidence" value="ECO:0007669"/>
    <property type="project" value="UniProtKB-SubCell"/>
</dbReference>
<comment type="caution">
    <text evidence="11">The sequence shown here is derived from an EMBL/GenBank/DDBJ whole genome shotgun (WGS) entry which is preliminary data.</text>
</comment>
<dbReference type="EC" id="6.1.1.17" evidence="8"/>
<dbReference type="InterPro" id="IPR020751">
    <property type="entry name" value="aa-tRNA-synth_I_codon-bd_sub2"/>
</dbReference>
<feature type="domain" description="Aminoacyl-tRNA synthetase class I anticodon-binding" evidence="10">
    <location>
        <begin position="366"/>
        <end position="443"/>
    </location>
</feature>
<dbReference type="OrthoDB" id="9807503at2"/>
<keyword evidence="5 8" id="KW-0067">ATP-binding</keyword>
<evidence type="ECO:0000256" key="3">
    <source>
        <dbReference type="ARBA" id="ARBA00022598"/>
    </source>
</evidence>
<dbReference type="InterPro" id="IPR001412">
    <property type="entry name" value="aa-tRNA-synth_I_CS"/>
</dbReference>
<dbReference type="InterPro" id="IPR045462">
    <property type="entry name" value="aa-tRNA-synth_I_cd-bd"/>
</dbReference>
<comment type="function">
    <text evidence="8">Catalyzes the attachment of glutamate to tRNA(Glu) in a two-step reaction: glutamate is first activated by ATP to form Glu-AMP and then transferred to the acceptor end of tRNA(Glu).</text>
</comment>
<comment type="subunit">
    <text evidence="8">Monomer.</text>
</comment>
<evidence type="ECO:0000256" key="6">
    <source>
        <dbReference type="ARBA" id="ARBA00022917"/>
    </source>
</evidence>
<dbReference type="HAMAP" id="MF_00022">
    <property type="entry name" value="Glu_tRNA_synth_type1"/>
    <property type="match status" value="1"/>
</dbReference>
<evidence type="ECO:0000256" key="2">
    <source>
        <dbReference type="ARBA" id="ARBA00022490"/>
    </source>
</evidence>
<feature type="short sequence motif" description="'HIGH' region" evidence="8">
    <location>
        <begin position="10"/>
        <end position="20"/>
    </location>
</feature>
<keyword evidence="4 8" id="KW-0547">Nucleotide-binding</keyword>
<dbReference type="SUPFAM" id="SSF48163">
    <property type="entry name" value="An anticodon-binding domain of class I aminoacyl-tRNA synthetases"/>
    <property type="match status" value="1"/>
</dbReference>
<keyword evidence="12" id="KW-1185">Reference proteome</keyword>
<keyword evidence="7 8" id="KW-0030">Aminoacyl-tRNA synthetase</keyword>
<dbReference type="Pfam" id="PF00749">
    <property type="entry name" value="tRNA-synt_1c"/>
    <property type="match status" value="1"/>
</dbReference>
<dbReference type="InterPro" id="IPR008925">
    <property type="entry name" value="aa_tRNA-synth_I_cd-bd_sf"/>
</dbReference>
<comment type="subcellular location">
    <subcellularLocation>
        <location evidence="8">Cytoplasm</location>
    </subcellularLocation>
</comment>
<dbReference type="InterPro" id="IPR000924">
    <property type="entry name" value="Glu/Gln-tRNA-synth"/>
</dbReference>
<evidence type="ECO:0000259" key="10">
    <source>
        <dbReference type="Pfam" id="PF19269"/>
    </source>
</evidence>
<dbReference type="PROSITE" id="PS00178">
    <property type="entry name" value="AA_TRNA_LIGASE_I"/>
    <property type="match status" value="1"/>
</dbReference>
<comment type="similarity">
    <text evidence="1 8">Belongs to the class-I aminoacyl-tRNA synthetase family. Glutamate--tRNA ligase type 1 subfamily.</text>
</comment>
<dbReference type="PANTHER" id="PTHR43311:SF2">
    <property type="entry name" value="GLUTAMATE--TRNA LIGASE, MITOCHONDRIAL-RELATED"/>
    <property type="match status" value="1"/>
</dbReference>
<dbReference type="PRINTS" id="PR00987">
    <property type="entry name" value="TRNASYNTHGLU"/>
</dbReference>
<dbReference type="GO" id="GO:0006424">
    <property type="term" value="P:glutamyl-tRNA aminoacylation"/>
    <property type="evidence" value="ECO:0007669"/>
    <property type="project" value="UniProtKB-UniRule"/>
</dbReference>
<protein>
    <recommendedName>
        <fullName evidence="8">Glutamate--tRNA ligase</fullName>
        <ecNumber evidence="8">6.1.1.17</ecNumber>
    </recommendedName>
    <alternativeName>
        <fullName evidence="8">Glutamyl-tRNA synthetase</fullName>
        <shortName evidence="8">GluRS</shortName>
    </alternativeName>
</protein>
<dbReference type="InterPro" id="IPR049940">
    <property type="entry name" value="GluQ/Sye"/>
</dbReference>
<dbReference type="InterPro" id="IPR014729">
    <property type="entry name" value="Rossmann-like_a/b/a_fold"/>
</dbReference>
<dbReference type="Gene3D" id="3.40.50.620">
    <property type="entry name" value="HUPs"/>
    <property type="match status" value="1"/>
</dbReference>
<dbReference type="GO" id="GO:0000049">
    <property type="term" value="F:tRNA binding"/>
    <property type="evidence" value="ECO:0007669"/>
    <property type="project" value="InterPro"/>
</dbReference>
<keyword evidence="6 8" id="KW-0648">Protein biosynthesis</keyword>
<evidence type="ECO:0000256" key="1">
    <source>
        <dbReference type="ARBA" id="ARBA00007894"/>
    </source>
</evidence>
<dbReference type="Proteomes" id="UP000292781">
    <property type="component" value="Unassembled WGS sequence"/>
</dbReference>
<organism evidence="11 12">
    <name type="scientific">Siculibacillus lacustris</name>
    <dbReference type="NCBI Taxonomy" id="1549641"/>
    <lineage>
        <taxon>Bacteria</taxon>
        <taxon>Pseudomonadati</taxon>
        <taxon>Pseudomonadota</taxon>
        <taxon>Alphaproteobacteria</taxon>
        <taxon>Hyphomicrobiales</taxon>
        <taxon>Ancalomicrobiaceae</taxon>
        <taxon>Siculibacillus</taxon>
    </lineage>
</organism>
<dbReference type="AlphaFoldDB" id="A0A4Q9VY46"/>
<comment type="catalytic activity">
    <reaction evidence="8">
        <text>tRNA(Glu) + L-glutamate + ATP = L-glutamyl-tRNA(Glu) + AMP + diphosphate</text>
        <dbReference type="Rhea" id="RHEA:23540"/>
        <dbReference type="Rhea" id="RHEA-COMP:9663"/>
        <dbReference type="Rhea" id="RHEA-COMP:9680"/>
        <dbReference type="ChEBI" id="CHEBI:29985"/>
        <dbReference type="ChEBI" id="CHEBI:30616"/>
        <dbReference type="ChEBI" id="CHEBI:33019"/>
        <dbReference type="ChEBI" id="CHEBI:78442"/>
        <dbReference type="ChEBI" id="CHEBI:78520"/>
        <dbReference type="ChEBI" id="CHEBI:456215"/>
        <dbReference type="EC" id="6.1.1.17"/>
    </reaction>
</comment>
<evidence type="ECO:0000259" key="9">
    <source>
        <dbReference type="Pfam" id="PF00749"/>
    </source>
</evidence>
<dbReference type="Pfam" id="PF19269">
    <property type="entry name" value="Anticodon_2"/>
    <property type="match status" value="1"/>
</dbReference>
<evidence type="ECO:0000313" key="12">
    <source>
        <dbReference type="Proteomes" id="UP000292781"/>
    </source>
</evidence>
<feature type="short sequence motif" description="'KMSKS' region" evidence="8">
    <location>
        <begin position="241"/>
        <end position="245"/>
    </location>
</feature>
<keyword evidence="2 8" id="KW-0963">Cytoplasm</keyword>
<dbReference type="GO" id="GO:0005524">
    <property type="term" value="F:ATP binding"/>
    <property type="evidence" value="ECO:0007669"/>
    <property type="project" value="UniProtKB-UniRule"/>
</dbReference>
<dbReference type="RefSeq" id="WP_131305318.1">
    <property type="nucleotide sequence ID" value="NZ_SJFN01000002.1"/>
</dbReference>
<keyword evidence="3 8" id="KW-0436">Ligase</keyword>
<dbReference type="Gene3D" id="1.10.10.350">
    <property type="match status" value="1"/>
</dbReference>
<proteinExistence type="inferred from homology"/>
<gene>
    <name evidence="8" type="primary">gltX</name>
    <name evidence="11" type="ORF">EYW49_01710</name>
</gene>
<feature type="domain" description="Glutamyl/glutaminyl-tRNA synthetase class Ib catalytic" evidence="9">
    <location>
        <begin position="5"/>
        <end position="308"/>
    </location>
</feature>
<evidence type="ECO:0000256" key="7">
    <source>
        <dbReference type="ARBA" id="ARBA00023146"/>
    </source>
</evidence>
<dbReference type="EMBL" id="SJFN01000002">
    <property type="protein sequence ID" value="TBW40895.1"/>
    <property type="molecule type" value="Genomic_DNA"/>
</dbReference>
<feature type="binding site" evidence="8">
    <location>
        <position position="244"/>
    </location>
    <ligand>
        <name>ATP</name>
        <dbReference type="ChEBI" id="CHEBI:30616"/>
    </ligand>
</feature>
<evidence type="ECO:0000256" key="4">
    <source>
        <dbReference type="ARBA" id="ARBA00022741"/>
    </source>
</evidence>
<accession>A0A4Q9VY46</accession>
<name>A0A4Q9VY46_9HYPH</name>
<dbReference type="GO" id="GO:0004818">
    <property type="term" value="F:glutamate-tRNA ligase activity"/>
    <property type="evidence" value="ECO:0007669"/>
    <property type="project" value="UniProtKB-UniRule"/>
</dbReference>
<comment type="caution">
    <text evidence="8">Lacks conserved residue(s) required for the propagation of feature annotation.</text>
</comment>